<feature type="non-terminal residue" evidence="7">
    <location>
        <position position="1"/>
    </location>
</feature>
<dbReference type="GO" id="GO:0005524">
    <property type="term" value="F:ATP binding"/>
    <property type="evidence" value="ECO:0007669"/>
    <property type="project" value="UniProtKB-UniRule"/>
</dbReference>
<keyword evidence="7" id="KW-0418">Kinase</keyword>
<evidence type="ECO:0000259" key="6">
    <source>
        <dbReference type="PROSITE" id="PS50011"/>
    </source>
</evidence>
<keyword evidence="5" id="KW-0723">Serine/threonine-protein kinase</keyword>
<keyword evidence="3 4" id="KW-0067">ATP-binding</keyword>
<gene>
    <name evidence="7" type="ORF">BpHYR1_014080</name>
</gene>
<name>A0A3M7SFX7_BRAPC</name>
<dbReference type="OrthoDB" id="2687620at2759"/>
<protein>
    <recommendedName>
        <fullName evidence="1">non-specific serine/threonine protein kinase</fullName>
        <ecNumber evidence="1">2.7.11.1</ecNumber>
    </recommendedName>
</protein>
<proteinExistence type="inferred from homology"/>
<dbReference type="InterPro" id="IPR050235">
    <property type="entry name" value="CK1_Ser-Thr_kinase"/>
</dbReference>
<feature type="binding site" evidence="4">
    <location>
        <position position="66"/>
    </location>
    <ligand>
        <name>ATP</name>
        <dbReference type="ChEBI" id="CHEBI:30616"/>
    </ligand>
</feature>
<feature type="domain" description="Protein kinase" evidence="6">
    <location>
        <begin position="32"/>
        <end position="326"/>
    </location>
</feature>
<dbReference type="Pfam" id="PF00069">
    <property type="entry name" value="Pkinase"/>
    <property type="match status" value="1"/>
</dbReference>
<keyword evidence="2 4" id="KW-0547">Nucleotide-binding</keyword>
<dbReference type="InterPro" id="IPR011009">
    <property type="entry name" value="Kinase-like_dom_sf"/>
</dbReference>
<dbReference type="InterPro" id="IPR008271">
    <property type="entry name" value="Ser/Thr_kinase_AS"/>
</dbReference>
<comment type="similarity">
    <text evidence="5">Belongs to the protein kinase superfamily.</text>
</comment>
<evidence type="ECO:0000313" key="7">
    <source>
        <dbReference type="EMBL" id="RNA34646.1"/>
    </source>
</evidence>
<evidence type="ECO:0000313" key="8">
    <source>
        <dbReference type="Proteomes" id="UP000276133"/>
    </source>
</evidence>
<accession>A0A3M7SFX7</accession>
<evidence type="ECO:0000256" key="3">
    <source>
        <dbReference type="ARBA" id="ARBA00022840"/>
    </source>
</evidence>
<dbReference type="GO" id="GO:0004674">
    <property type="term" value="F:protein serine/threonine kinase activity"/>
    <property type="evidence" value="ECO:0007669"/>
    <property type="project" value="UniProtKB-KW"/>
</dbReference>
<evidence type="ECO:0000256" key="5">
    <source>
        <dbReference type="RuleBase" id="RU000304"/>
    </source>
</evidence>
<sequence length="353" mass="40522">SLLGPAKKKNGYQMPEKFSSGFLLKDIFKNNWTLGKPIGQGGFGLIYLANKGENSKNLADAEYVVKIEPKDNGPLFCESHFYVNCAKEDQLKIFKRDKNINHLAIPKFISSGLCTYNEKDYRFLVMDRYSKDLQSFLDDSSSHQINEAGVMYLMRQVLYALEYIHQKGYSHGDIKGANIMLKNDQESFLVDYGLACRFERDNVHQKYQVKPERRHNGTIEYTSLDAHNGAQISRRSDLEILGYCIVHWLSGTLPWMDQLKNPTQVQQSKTKSMDNVKEFVSNTLNVKNVSESVKKFVEFYLNEVKKLEFESEPPYAKIQSKINDTLKSLKYTGADNFGLFSSNKSKSKVLINY</sequence>
<comment type="caution">
    <text evidence="7">The sequence shown here is derived from an EMBL/GenBank/DDBJ whole genome shotgun (WGS) entry which is preliminary data.</text>
</comment>
<dbReference type="EC" id="2.7.11.1" evidence="1"/>
<evidence type="ECO:0000256" key="1">
    <source>
        <dbReference type="ARBA" id="ARBA00012513"/>
    </source>
</evidence>
<dbReference type="PROSITE" id="PS50011">
    <property type="entry name" value="PROTEIN_KINASE_DOM"/>
    <property type="match status" value="1"/>
</dbReference>
<keyword evidence="7" id="KW-0808">Transferase</keyword>
<dbReference type="PROSITE" id="PS00108">
    <property type="entry name" value="PROTEIN_KINASE_ST"/>
    <property type="match status" value="1"/>
</dbReference>
<dbReference type="PANTHER" id="PTHR11909">
    <property type="entry name" value="CASEIN KINASE-RELATED"/>
    <property type="match status" value="1"/>
</dbReference>
<dbReference type="AlphaFoldDB" id="A0A3M7SFX7"/>
<dbReference type="SUPFAM" id="SSF56112">
    <property type="entry name" value="Protein kinase-like (PK-like)"/>
    <property type="match status" value="1"/>
</dbReference>
<evidence type="ECO:0000256" key="2">
    <source>
        <dbReference type="ARBA" id="ARBA00022741"/>
    </source>
</evidence>
<dbReference type="Proteomes" id="UP000276133">
    <property type="component" value="Unassembled WGS sequence"/>
</dbReference>
<dbReference type="InterPro" id="IPR000719">
    <property type="entry name" value="Prot_kinase_dom"/>
</dbReference>
<dbReference type="InterPro" id="IPR017441">
    <property type="entry name" value="Protein_kinase_ATP_BS"/>
</dbReference>
<organism evidence="7 8">
    <name type="scientific">Brachionus plicatilis</name>
    <name type="common">Marine rotifer</name>
    <name type="synonym">Brachionus muelleri</name>
    <dbReference type="NCBI Taxonomy" id="10195"/>
    <lineage>
        <taxon>Eukaryota</taxon>
        <taxon>Metazoa</taxon>
        <taxon>Spiralia</taxon>
        <taxon>Gnathifera</taxon>
        <taxon>Rotifera</taxon>
        <taxon>Eurotatoria</taxon>
        <taxon>Monogononta</taxon>
        <taxon>Pseudotrocha</taxon>
        <taxon>Ploima</taxon>
        <taxon>Brachionidae</taxon>
        <taxon>Brachionus</taxon>
    </lineage>
</organism>
<evidence type="ECO:0000256" key="4">
    <source>
        <dbReference type="PROSITE-ProRule" id="PRU10141"/>
    </source>
</evidence>
<dbReference type="PROSITE" id="PS00107">
    <property type="entry name" value="PROTEIN_KINASE_ATP"/>
    <property type="match status" value="1"/>
</dbReference>
<keyword evidence="8" id="KW-1185">Reference proteome</keyword>
<dbReference type="SMART" id="SM00220">
    <property type="entry name" value="S_TKc"/>
    <property type="match status" value="1"/>
</dbReference>
<dbReference type="EMBL" id="REGN01001441">
    <property type="protein sequence ID" value="RNA34646.1"/>
    <property type="molecule type" value="Genomic_DNA"/>
</dbReference>
<dbReference type="STRING" id="10195.A0A3M7SFX7"/>
<dbReference type="Gene3D" id="1.10.510.10">
    <property type="entry name" value="Transferase(Phosphotransferase) domain 1"/>
    <property type="match status" value="1"/>
</dbReference>
<reference evidence="7 8" key="1">
    <citation type="journal article" date="2018" name="Sci. Rep.">
        <title>Genomic signatures of local adaptation to the degree of environmental predictability in rotifers.</title>
        <authorList>
            <person name="Franch-Gras L."/>
            <person name="Hahn C."/>
            <person name="Garcia-Roger E.M."/>
            <person name="Carmona M.J."/>
            <person name="Serra M."/>
            <person name="Gomez A."/>
        </authorList>
    </citation>
    <scope>NUCLEOTIDE SEQUENCE [LARGE SCALE GENOMIC DNA]</scope>
    <source>
        <strain evidence="7">HYR1</strain>
    </source>
</reference>